<dbReference type="Gene3D" id="3.40.190.10">
    <property type="entry name" value="Periplasmic binding protein-like II"/>
    <property type="match status" value="2"/>
</dbReference>
<dbReference type="InterPro" id="IPR000914">
    <property type="entry name" value="SBP_5_dom"/>
</dbReference>
<dbReference type="EMBL" id="CP045121">
    <property type="protein sequence ID" value="QIN80063.1"/>
    <property type="molecule type" value="Genomic_DNA"/>
</dbReference>
<evidence type="ECO:0000256" key="1">
    <source>
        <dbReference type="ARBA" id="ARBA00005695"/>
    </source>
</evidence>
<keyword evidence="7" id="KW-1185">Reference proteome</keyword>
<accession>A0A6G8Q0S5</accession>
<dbReference type="RefSeq" id="WP_166397739.1">
    <property type="nucleotide sequence ID" value="NZ_CP045121.1"/>
</dbReference>
<sequence>MAPFGIASPKAIRENVEEFWQNPVGTGPFRFESWDQGQEVRLARNEEWWGPTSRPRRGRRSERGSGRLPLHPGQHRARGGAHRQPALRADGLTPDDVPSVEQAGLQVLTRPPLNVSYMAMNMEKAPFDDPQVRQAVVSAINMQEIVQAFFGTRPRSPRT</sequence>
<dbReference type="GO" id="GO:0015833">
    <property type="term" value="P:peptide transport"/>
    <property type="evidence" value="ECO:0007669"/>
    <property type="project" value="TreeGrafter"/>
</dbReference>
<evidence type="ECO:0000256" key="3">
    <source>
        <dbReference type="ARBA" id="ARBA00022729"/>
    </source>
</evidence>
<gene>
    <name evidence="6" type="ORF">GBA65_17780</name>
</gene>
<keyword evidence="3" id="KW-0732">Signal</keyword>
<dbReference type="PANTHER" id="PTHR30290:SF9">
    <property type="entry name" value="OLIGOPEPTIDE-BINDING PROTEIN APPA"/>
    <property type="match status" value="1"/>
</dbReference>
<evidence type="ECO:0000313" key="6">
    <source>
        <dbReference type="EMBL" id="QIN80063.1"/>
    </source>
</evidence>
<feature type="region of interest" description="Disordered" evidence="4">
    <location>
        <begin position="45"/>
        <end position="103"/>
    </location>
</feature>
<comment type="similarity">
    <text evidence="1">Belongs to the bacterial solute-binding protein 5 family.</text>
</comment>
<evidence type="ECO:0000256" key="4">
    <source>
        <dbReference type="SAM" id="MobiDB-lite"/>
    </source>
</evidence>
<evidence type="ECO:0000313" key="7">
    <source>
        <dbReference type="Proteomes" id="UP000502706"/>
    </source>
</evidence>
<keyword evidence="2" id="KW-0813">Transport</keyword>
<organism evidence="6 7">
    <name type="scientific">Rubrobacter marinus</name>
    <dbReference type="NCBI Taxonomy" id="2653852"/>
    <lineage>
        <taxon>Bacteria</taxon>
        <taxon>Bacillati</taxon>
        <taxon>Actinomycetota</taxon>
        <taxon>Rubrobacteria</taxon>
        <taxon>Rubrobacterales</taxon>
        <taxon>Rubrobacteraceae</taxon>
        <taxon>Rubrobacter</taxon>
    </lineage>
</organism>
<protein>
    <recommendedName>
        <fullName evidence="5">Solute-binding protein family 5 domain-containing protein</fullName>
    </recommendedName>
</protein>
<reference evidence="6 7" key="1">
    <citation type="submission" date="2019-10" db="EMBL/GenBank/DDBJ databases">
        <title>Rubrobacter sp nov SCSIO 52915 isolated from a deep-sea sediment in the South China Sea.</title>
        <authorList>
            <person name="Chen R.W."/>
        </authorList>
    </citation>
    <scope>NUCLEOTIDE SEQUENCE [LARGE SCALE GENOMIC DNA]</scope>
    <source>
        <strain evidence="6 7">SCSIO 52915</strain>
    </source>
</reference>
<evidence type="ECO:0000256" key="2">
    <source>
        <dbReference type="ARBA" id="ARBA00022448"/>
    </source>
</evidence>
<dbReference type="SUPFAM" id="SSF53850">
    <property type="entry name" value="Periplasmic binding protein-like II"/>
    <property type="match status" value="1"/>
</dbReference>
<dbReference type="GO" id="GO:1904680">
    <property type="term" value="F:peptide transmembrane transporter activity"/>
    <property type="evidence" value="ECO:0007669"/>
    <property type="project" value="TreeGrafter"/>
</dbReference>
<dbReference type="Proteomes" id="UP000502706">
    <property type="component" value="Chromosome"/>
</dbReference>
<evidence type="ECO:0000259" key="5">
    <source>
        <dbReference type="Pfam" id="PF00496"/>
    </source>
</evidence>
<dbReference type="Gene3D" id="3.10.105.10">
    <property type="entry name" value="Dipeptide-binding Protein, Domain 3"/>
    <property type="match status" value="1"/>
</dbReference>
<dbReference type="PANTHER" id="PTHR30290">
    <property type="entry name" value="PERIPLASMIC BINDING COMPONENT OF ABC TRANSPORTER"/>
    <property type="match status" value="1"/>
</dbReference>
<feature type="domain" description="Solute-binding protein family 5" evidence="5">
    <location>
        <begin position="6"/>
        <end position="151"/>
    </location>
</feature>
<proteinExistence type="inferred from homology"/>
<dbReference type="AlphaFoldDB" id="A0A6G8Q0S5"/>
<dbReference type="KEGG" id="rmar:GBA65_17780"/>
<name>A0A6G8Q0S5_9ACTN</name>
<dbReference type="Pfam" id="PF00496">
    <property type="entry name" value="SBP_bac_5"/>
    <property type="match status" value="1"/>
</dbReference>
<dbReference type="InterPro" id="IPR039424">
    <property type="entry name" value="SBP_5"/>
</dbReference>